<dbReference type="GO" id="GO:0006508">
    <property type="term" value="P:proteolysis"/>
    <property type="evidence" value="ECO:0007669"/>
    <property type="project" value="UniProtKB-KW"/>
</dbReference>
<evidence type="ECO:0000256" key="14">
    <source>
        <dbReference type="ARBA" id="ARBA00023242"/>
    </source>
</evidence>
<feature type="compositionally biased region" description="Basic and acidic residues" evidence="18">
    <location>
        <begin position="501"/>
        <end position="536"/>
    </location>
</feature>
<reference evidence="21" key="1">
    <citation type="submission" date="2025-08" db="UniProtKB">
        <authorList>
            <consortium name="Ensembl"/>
        </authorList>
    </citation>
    <scope>IDENTIFICATION</scope>
</reference>
<evidence type="ECO:0000256" key="5">
    <source>
        <dbReference type="ARBA" id="ARBA00022490"/>
    </source>
</evidence>
<evidence type="ECO:0000256" key="8">
    <source>
        <dbReference type="ARBA" id="ARBA00022670"/>
    </source>
</evidence>
<evidence type="ECO:0000256" key="2">
    <source>
        <dbReference type="ARBA" id="ARBA00004123"/>
    </source>
</evidence>
<comment type="catalytic activity">
    <reaction evidence="1">
        <text>Thiol-dependent hydrolysis of ester, thioester, amide, peptide and isopeptide bonds formed by the C-terminal Gly of ubiquitin (a 76-residue protein attached to proteins as an intracellular targeting signal).</text>
        <dbReference type="EC" id="3.4.19.12"/>
    </reaction>
</comment>
<dbReference type="InterPro" id="IPR002999">
    <property type="entry name" value="Tudor"/>
</dbReference>
<accession>A0A8C5LWT9</accession>
<protein>
    <recommendedName>
        <fullName evidence="17">OTU domain-containing protein 4</fullName>
        <ecNumber evidence="4">3.4.19.12</ecNumber>
    </recommendedName>
</protein>
<evidence type="ECO:0000256" key="6">
    <source>
        <dbReference type="ARBA" id="ARBA00022553"/>
    </source>
</evidence>
<feature type="region of interest" description="Disordered" evidence="18">
    <location>
        <begin position="1001"/>
        <end position="1095"/>
    </location>
</feature>
<evidence type="ECO:0000256" key="10">
    <source>
        <dbReference type="ARBA" id="ARBA00022801"/>
    </source>
</evidence>
<evidence type="ECO:0000313" key="22">
    <source>
        <dbReference type="Proteomes" id="UP000694569"/>
    </source>
</evidence>
<feature type="compositionally biased region" description="Polar residues" evidence="18">
    <location>
        <begin position="538"/>
        <end position="548"/>
    </location>
</feature>
<dbReference type="Ensembl" id="ENSLLET00000003869.1">
    <property type="protein sequence ID" value="ENSLLEP00000003695.1"/>
    <property type="gene ID" value="ENSLLEG00000002376.1"/>
</dbReference>
<dbReference type="InterPro" id="IPR050704">
    <property type="entry name" value="Peptidase_C85-like"/>
</dbReference>
<feature type="compositionally biased region" description="Basic and acidic residues" evidence="18">
    <location>
        <begin position="423"/>
        <end position="468"/>
    </location>
</feature>
<feature type="compositionally biased region" description="Basic residues" evidence="18">
    <location>
        <begin position="1074"/>
        <end position="1085"/>
    </location>
</feature>
<name>A0A8C5LWT9_9ANUR</name>
<feature type="domain" description="Tudor" evidence="19">
    <location>
        <begin position="277"/>
        <end position="337"/>
    </location>
</feature>
<dbReference type="GeneTree" id="ENSGT00940000160512"/>
<dbReference type="PROSITE" id="PS50304">
    <property type="entry name" value="TUDOR"/>
    <property type="match status" value="1"/>
</dbReference>
<keyword evidence="13" id="KW-0007">Acetylation</keyword>
<gene>
    <name evidence="21" type="primary">OTUD4</name>
</gene>
<feature type="compositionally biased region" description="Gly residues" evidence="18">
    <location>
        <begin position="1086"/>
        <end position="1095"/>
    </location>
</feature>
<keyword evidence="9" id="KW-0833">Ubl conjugation pathway</keyword>
<sequence>MEGHGAQGTSHGASSKDEEAMDSYLRSEGLYRKRIAKDGSCLFRAVAEQVLHSQTHHLEIRKSCIKYLRENRSKFEAFIEGSFEDYMKSLENPQEWVGQVEISALSMMFKRDFVIYQEPNAPPSCVTGNGFPEKILLCFSNGNHYDIIYPISFIDDAALCQSLVYELLYENVLNVNLGDRVFKKDFSSLTADAYKSDGSGSDGENQVAGSEKANNGNVNGFKSHKNGKQKKNGLVTVPQSVQRSLNPLLYRNVEYEVWQKSQKDQQKLDFSIAAGMQYSVGDKCLARLEPGGKFYGAHIQEVGSENGPVVVFIEELATKQAVQMKNLKPIPMTIGNKNTDGWNTVLGKKDKKPYGSGSSMAPVKEQRGQKGTNKSIKSQAASSSRLQQGGGSKTHAPPTQSSNQTAPCDSKGRSRTPPKVPVRKLERERSEDSEYFKRESVHFGLSPEERREKEAIEESKSLFEIQSRDEDAFPALSASSADSIGIQNVDALPTKKLQNPKSEKSLQRKSEDQKEKASKLDQSEKSVDGKAEKDATETLITSVNTSVLPSPPEQPAPTTVPFAAPTETAWPGIPEQIPASPGVEPTMLQSQVTAAQFSQFPVSLPAVNQPMMPIPQTMSAYHQDPLYPGFPLTEQNESAALPPYSLSKSGEDLPTDKSILRFFFNLGLKAYMYNLWPPQSYLNPLRQAAMCRTYTNVNMYPQGPWVSQEAPMNQSQVNPSAFVNSQVQPGSGNFVPSPTLEVSSAHSPGIAGQGCPHSVAEAKIQTDCQVVDFGSIGNKSMIPHSTFGHGTYMGHIPIAPTFFPPYWYGYPYQAYFENPVVRHGVFISPQSSEMPEIISSGAVNENNLAETAINRSVLEQLPSALITNNASGSNYSLLKEEDLRNVTHTSVEQHFPTKDKPYIANVSFATNFQAPLELQGLTVKAKDIEADVSVRTTSAPQALHGQQDLPEKATDIAGASIMTRGVPEEACPSASDYKGSTDNLTDALATVNVQANVAEGRPVRTREESSEDEREVSNMLNSGRPKNYYSQTYGSRRPRNEKYYPPSRGSYQHVRSEEGWRGQRGRGDGYPHYRNYRGRPYRRRTMGGGQYHGTE</sequence>
<evidence type="ECO:0000256" key="1">
    <source>
        <dbReference type="ARBA" id="ARBA00000707"/>
    </source>
</evidence>
<comment type="function">
    <text evidence="15">Deubiquitinase which hydrolyzes the isopeptide bond between the ubiquitin C-terminus and the lysine epsilon-amino group of the target protein. May negatively regulate inflammatory and pathogen recognition signaling in innate immune response. Upon phosphorylation at Ser-202 and Ser-204 residues, via IL-1 receptor and Toll-like receptor signaling pathway, specifically deubiquitinates 'Lys-63'-polyubiquitinated MYD88 adapter protein triggering down-regulation of NF-kappa-B-dependent transcription of inflammatory mediators. Independently of the catalytic activity, acts as a scaffold for alternative deubiquitinases to assemble specific deubiquitinase-substrate complexes. Associates with USP7 and USP9X deubiquitinases to stabilize alkylation repair enzyme ALKBH3, thereby promoting the repair of alkylated DNA lesions.</text>
</comment>
<dbReference type="Pfam" id="PF02338">
    <property type="entry name" value="OTU"/>
    <property type="match status" value="1"/>
</dbReference>
<dbReference type="GO" id="GO:0005737">
    <property type="term" value="C:cytoplasm"/>
    <property type="evidence" value="ECO:0007669"/>
    <property type="project" value="UniProtKB-SubCell"/>
</dbReference>
<comment type="subcellular location">
    <subcellularLocation>
        <location evidence="3">Cytoplasm</location>
    </subcellularLocation>
    <subcellularLocation>
        <location evidence="2">Nucleus</location>
    </subcellularLocation>
</comment>
<dbReference type="InterPro" id="IPR003323">
    <property type="entry name" value="OTU_dom"/>
</dbReference>
<dbReference type="GO" id="GO:0070536">
    <property type="term" value="P:protein K63-linked deubiquitination"/>
    <property type="evidence" value="ECO:0007669"/>
    <property type="project" value="UniProtKB-ARBA"/>
</dbReference>
<dbReference type="PANTHER" id="PTHR12419">
    <property type="entry name" value="OTU DOMAIN CONTAINING PROTEIN"/>
    <property type="match status" value="1"/>
</dbReference>
<dbReference type="FunFam" id="3.90.70.80:FF:000013">
    <property type="entry name" value="OTU domain-containing protein 4"/>
    <property type="match status" value="1"/>
</dbReference>
<evidence type="ECO:0000256" key="11">
    <source>
        <dbReference type="ARBA" id="ARBA00022807"/>
    </source>
</evidence>
<keyword evidence="22" id="KW-1185">Reference proteome</keyword>
<keyword evidence="14" id="KW-0539">Nucleus</keyword>
<keyword evidence="12" id="KW-0391">Immunity</keyword>
<proteinExistence type="predicted"/>
<feature type="compositionally biased region" description="Polar residues" evidence="18">
    <location>
        <begin position="369"/>
        <end position="387"/>
    </location>
</feature>
<keyword evidence="6" id="KW-0597">Phosphoprotein</keyword>
<feature type="domain" description="OTU" evidence="20">
    <location>
        <begin position="30"/>
        <end position="151"/>
    </location>
</feature>
<dbReference type="PROSITE" id="PS50802">
    <property type="entry name" value="OTU"/>
    <property type="match status" value="1"/>
</dbReference>
<feature type="region of interest" description="Disordered" evidence="18">
    <location>
        <begin position="490"/>
        <end position="563"/>
    </location>
</feature>
<evidence type="ECO:0000256" key="18">
    <source>
        <dbReference type="SAM" id="MobiDB-lite"/>
    </source>
</evidence>
<keyword evidence="10" id="KW-0378">Hydrolase</keyword>
<evidence type="ECO:0000256" key="13">
    <source>
        <dbReference type="ARBA" id="ARBA00022990"/>
    </source>
</evidence>
<dbReference type="OrthoDB" id="10017659at2759"/>
<evidence type="ECO:0000256" key="16">
    <source>
        <dbReference type="ARBA" id="ARBA00062839"/>
    </source>
</evidence>
<feature type="compositionally biased region" description="Polar residues" evidence="18">
    <location>
        <begin position="198"/>
        <end position="220"/>
    </location>
</feature>
<evidence type="ECO:0000256" key="4">
    <source>
        <dbReference type="ARBA" id="ARBA00012759"/>
    </source>
</evidence>
<keyword evidence="8" id="KW-0645">Protease</keyword>
<dbReference type="GO" id="GO:0045087">
    <property type="term" value="P:innate immune response"/>
    <property type="evidence" value="ECO:0007669"/>
    <property type="project" value="UniProtKB-KW"/>
</dbReference>
<evidence type="ECO:0000259" key="20">
    <source>
        <dbReference type="PROSITE" id="PS50802"/>
    </source>
</evidence>
<evidence type="ECO:0000256" key="12">
    <source>
        <dbReference type="ARBA" id="ARBA00022859"/>
    </source>
</evidence>
<keyword evidence="7" id="KW-0399">Innate immunity</keyword>
<dbReference type="EC" id="3.4.19.12" evidence="4"/>
<organism evidence="21 22">
    <name type="scientific">Leptobrachium leishanense</name>
    <name type="common">Leishan spiny toad</name>
    <dbReference type="NCBI Taxonomy" id="445787"/>
    <lineage>
        <taxon>Eukaryota</taxon>
        <taxon>Metazoa</taxon>
        <taxon>Chordata</taxon>
        <taxon>Craniata</taxon>
        <taxon>Vertebrata</taxon>
        <taxon>Euteleostomi</taxon>
        <taxon>Amphibia</taxon>
        <taxon>Batrachia</taxon>
        <taxon>Anura</taxon>
        <taxon>Pelobatoidea</taxon>
        <taxon>Megophryidae</taxon>
        <taxon>Leptobrachium</taxon>
    </lineage>
</organism>
<dbReference type="GO" id="GO:0061578">
    <property type="term" value="F:K63-linked deubiquitinase activity"/>
    <property type="evidence" value="ECO:0007669"/>
    <property type="project" value="UniProtKB-ARBA"/>
</dbReference>
<keyword evidence="11" id="KW-0788">Thiol protease</keyword>
<feature type="region of interest" description="Disordered" evidence="18">
    <location>
        <begin position="332"/>
        <end position="468"/>
    </location>
</feature>
<dbReference type="GO" id="GO:2000660">
    <property type="term" value="P:negative regulation of interleukin-1-mediated signaling pathway"/>
    <property type="evidence" value="ECO:0007669"/>
    <property type="project" value="TreeGrafter"/>
</dbReference>
<dbReference type="GO" id="GO:1903093">
    <property type="term" value="P:regulation of protein K48-linked deubiquitination"/>
    <property type="evidence" value="ECO:0007669"/>
    <property type="project" value="TreeGrafter"/>
</dbReference>
<dbReference type="Proteomes" id="UP000694569">
    <property type="component" value="Unplaced"/>
</dbReference>
<evidence type="ECO:0000256" key="15">
    <source>
        <dbReference type="ARBA" id="ARBA00058854"/>
    </source>
</evidence>
<dbReference type="SUPFAM" id="SSF63748">
    <property type="entry name" value="Tudor/PWWP/MBT"/>
    <property type="match status" value="1"/>
</dbReference>
<dbReference type="GO" id="GO:0005634">
    <property type="term" value="C:nucleus"/>
    <property type="evidence" value="ECO:0007669"/>
    <property type="project" value="UniProtKB-SubCell"/>
</dbReference>
<dbReference type="Gene3D" id="3.90.70.80">
    <property type="match status" value="1"/>
</dbReference>
<feature type="compositionally biased region" description="Polar residues" evidence="18">
    <location>
        <begin position="397"/>
        <end position="407"/>
    </location>
</feature>
<feature type="compositionally biased region" description="Basic residues" evidence="18">
    <location>
        <begin position="222"/>
        <end position="231"/>
    </location>
</feature>
<dbReference type="PANTHER" id="PTHR12419:SF9">
    <property type="entry name" value="OTU DOMAIN-CONTAINING PROTEIN 4"/>
    <property type="match status" value="1"/>
</dbReference>
<evidence type="ECO:0000259" key="19">
    <source>
        <dbReference type="PROSITE" id="PS50304"/>
    </source>
</evidence>
<evidence type="ECO:0000256" key="7">
    <source>
        <dbReference type="ARBA" id="ARBA00022588"/>
    </source>
</evidence>
<comment type="subunit">
    <text evidence="16">Interacts with MYD88; the interaction is direct. Interacts with ALKBH3; the interaction is direct. Interacts with USP7; the interaction is direct. Interacts with USP9X; the interaction is direct.</text>
</comment>
<evidence type="ECO:0000256" key="3">
    <source>
        <dbReference type="ARBA" id="ARBA00004496"/>
    </source>
</evidence>
<dbReference type="Gene3D" id="2.30.30.140">
    <property type="match status" value="1"/>
</dbReference>
<dbReference type="GO" id="GO:0004843">
    <property type="term" value="F:cysteine-type deubiquitinase activity"/>
    <property type="evidence" value="ECO:0007669"/>
    <property type="project" value="UniProtKB-EC"/>
</dbReference>
<dbReference type="AlphaFoldDB" id="A0A8C5LWT9"/>
<evidence type="ECO:0000256" key="17">
    <source>
        <dbReference type="ARBA" id="ARBA00074854"/>
    </source>
</evidence>
<dbReference type="CDD" id="cd22794">
    <property type="entry name" value="OTU_OTUD4"/>
    <property type="match status" value="1"/>
</dbReference>
<reference evidence="21" key="2">
    <citation type="submission" date="2025-09" db="UniProtKB">
        <authorList>
            <consortium name="Ensembl"/>
        </authorList>
    </citation>
    <scope>IDENTIFICATION</scope>
</reference>
<dbReference type="SUPFAM" id="SSF54001">
    <property type="entry name" value="Cysteine proteinases"/>
    <property type="match status" value="1"/>
</dbReference>
<evidence type="ECO:0000256" key="9">
    <source>
        <dbReference type="ARBA" id="ARBA00022786"/>
    </source>
</evidence>
<evidence type="ECO:0000313" key="21">
    <source>
        <dbReference type="Ensembl" id="ENSLLEP00000003695.1"/>
    </source>
</evidence>
<feature type="region of interest" description="Disordered" evidence="18">
    <location>
        <begin position="195"/>
        <end position="233"/>
    </location>
</feature>
<dbReference type="GO" id="GO:0034122">
    <property type="term" value="P:negative regulation of toll-like receptor signaling pathway"/>
    <property type="evidence" value="ECO:0007669"/>
    <property type="project" value="UniProtKB-ARBA"/>
</dbReference>
<keyword evidence="5" id="KW-0963">Cytoplasm</keyword>
<feature type="compositionally biased region" description="Basic and acidic residues" evidence="18">
    <location>
        <begin position="1054"/>
        <end position="1071"/>
    </location>
</feature>
<dbReference type="InterPro" id="IPR038765">
    <property type="entry name" value="Papain-like_cys_pep_sf"/>
</dbReference>